<protein>
    <recommendedName>
        <fullName evidence="4">Flp pilus assembly pilin Flp</fullName>
    </recommendedName>
</protein>
<accession>A0A7W7RLX4</accession>
<reference evidence="2 3" key="1">
    <citation type="submission" date="2020-08" db="EMBL/GenBank/DDBJ databases">
        <title>Sequencing the genomes of 1000 actinobacteria strains.</title>
        <authorList>
            <person name="Klenk H.-P."/>
        </authorList>
    </citation>
    <scope>NUCLEOTIDE SEQUENCE [LARGE SCALE GENOMIC DNA]</scope>
    <source>
        <strain evidence="2 3">DSM 102030</strain>
    </source>
</reference>
<dbReference type="AlphaFoldDB" id="A0A7W7RLX4"/>
<evidence type="ECO:0000313" key="2">
    <source>
        <dbReference type="EMBL" id="MBB4934405.1"/>
    </source>
</evidence>
<evidence type="ECO:0008006" key="4">
    <source>
        <dbReference type="Google" id="ProtNLM"/>
    </source>
</evidence>
<feature type="transmembrane region" description="Helical" evidence="1">
    <location>
        <begin position="25"/>
        <end position="45"/>
    </location>
</feature>
<name>A0A7W7RLX4_9ACTN</name>
<sequence>MLRVNALHQWLAHVWRSDRGDQTTGYILITATAVTIALAVGAIFYDTMIEAASSIDLGVDE</sequence>
<organism evidence="2 3">
    <name type="scientific">Lipingzhangella halophila</name>
    <dbReference type="NCBI Taxonomy" id="1783352"/>
    <lineage>
        <taxon>Bacteria</taxon>
        <taxon>Bacillati</taxon>
        <taxon>Actinomycetota</taxon>
        <taxon>Actinomycetes</taxon>
        <taxon>Streptosporangiales</taxon>
        <taxon>Nocardiopsidaceae</taxon>
        <taxon>Lipingzhangella</taxon>
    </lineage>
</organism>
<evidence type="ECO:0000313" key="3">
    <source>
        <dbReference type="Proteomes" id="UP000523007"/>
    </source>
</evidence>
<gene>
    <name evidence="2" type="ORF">F4561_005225</name>
</gene>
<evidence type="ECO:0000256" key="1">
    <source>
        <dbReference type="SAM" id="Phobius"/>
    </source>
</evidence>
<proteinExistence type="predicted"/>
<dbReference type="RefSeq" id="WP_184582432.1">
    <property type="nucleotide sequence ID" value="NZ_JACHJT010000001.1"/>
</dbReference>
<dbReference type="EMBL" id="JACHJT010000001">
    <property type="protein sequence ID" value="MBB4934405.1"/>
    <property type="molecule type" value="Genomic_DNA"/>
</dbReference>
<keyword evidence="1" id="KW-0472">Membrane</keyword>
<dbReference type="Proteomes" id="UP000523007">
    <property type="component" value="Unassembled WGS sequence"/>
</dbReference>
<keyword evidence="1" id="KW-0812">Transmembrane</keyword>
<keyword evidence="1" id="KW-1133">Transmembrane helix</keyword>
<comment type="caution">
    <text evidence="2">The sequence shown here is derived from an EMBL/GenBank/DDBJ whole genome shotgun (WGS) entry which is preliminary data.</text>
</comment>
<keyword evidence="3" id="KW-1185">Reference proteome</keyword>